<gene>
    <name evidence="1" type="ORF">GGR35_002407</name>
</gene>
<sequence length="56" mass="6289">MLIGCFLQTRIFTCSTQLKISISAWYNKLTRGEKKSFQGEKMCVQFGPIKKSGAAL</sequence>
<reference evidence="1 2" key="1">
    <citation type="submission" date="2020-08" db="EMBL/GenBank/DDBJ databases">
        <title>Genomic Encyclopedia of Type Strains, Phase IV (KMG-IV): sequencing the most valuable type-strain genomes for metagenomic binning, comparative biology and taxonomic classification.</title>
        <authorList>
            <person name="Goeker M."/>
        </authorList>
    </citation>
    <scope>NUCLEOTIDE SEQUENCE [LARGE SCALE GENOMIC DNA]</scope>
    <source>
        <strain evidence="1 2">DSM 100995</strain>
    </source>
</reference>
<evidence type="ECO:0000313" key="1">
    <source>
        <dbReference type="EMBL" id="MBB3969794.1"/>
    </source>
</evidence>
<name>A0ABR6I9P4_9SPHI</name>
<accession>A0ABR6I9P4</accession>
<dbReference type="Proteomes" id="UP000583101">
    <property type="component" value="Unassembled WGS sequence"/>
</dbReference>
<dbReference type="EMBL" id="JACIEG010000004">
    <property type="protein sequence ID" value="MBB3969794.1"/>
    <property type="molecule type" value="Genomic_DNA"/>
</dbReference>
<protein>
    <submittedName>
        <fullName evidence="1">Uncharacterized protein</fullName>
    </submittedName>
</protein>
<keyword evidence="2" id="KW-1185">Reference proteome</keyword>
<organism evidence="1 2">
    <name type="scientific">Mucilaginibacter phyllosphaerae</name>
    <dbReference type="NCBI Taxonomy" id="1812349"/>
    <lineage>
        <taxon>Bacteria</taxon>
        <taxon>Pseudomonadati</taxon>
        <taxon>Bacteroidota</taxon>
        <taxon>Sphingobacteriia</taxon>
        <taxon>Sphingobacteriales</taxon>
        <taxon>Sphingobacteriaceae</taxon>
        <taxon>Mucilaginibacter</taxon>
    </lineage>
</organism>
<comment type="caution">
    <text evidence="1">The sequence shown here is derived from an EMBL/GenBank/DDBJ whole genome shotgun (WGS) entry which is preliminary data.</text>
</comment>
<proteinExistence type="predicted"/>
<evidence type="ECO:0000313" key="2">
    <source>
        <dbReference type="Proteomes" id="UP000583101"/>
    </source>
</evidence>